<keyword evidence="5" id="KW-0808">Transferase</keyword>
<evidence type="ECO:0000256" key="3">
    <source>
        <dbReference type="ARBA" id="ARBA00022490"/>
    </source>
</evidence>
<dbReference type="PANTHER" id="PTHR30100">
    <property type="entry name" value="FATTY ACID/PHOSPHOLIPID SYNTHESIS PROTEIN PLSX"/>
    <property type="match status" value="1"/>
</dbReference>
<keyword evidence="4" id="KW-0444">Lipid biosynthesis</keyword>
<dbReference type="InterPro" id="IPR012281">
    <property type="entry name" value="Phospholipid_synth_PlsX-like"/>
</dbReference>
<evidence type="ECO:0000313" key="11">
    <source>
        <dbReference type="EMBL" id="GAG37754.1"/>
    </source>
</evidence>
<organism evidence="11">
    <name type="scientific">marine sediment metagenome</name>
    <dbReference type="NCBI Taxonomy" id="412755"/>
    <lineage>
        <taxon>unclassified sequences</taxon>
        <taxon>metagenomes</taxon>
        <taxon>ecological metagenomes</taxon>
    </lineage>
</organism>
<name>X0X3E4_9ZZZZ</name>
<evidence type="ECO:0000256" key="7">
    <source>
        <dbReference type="ARBA" id="ARBA00023209"/>
    </source>
</evidence>
<dbReference type="EC" id="2.3.1.274" evidence="9"/>
<dbReference type="Pfam" id="PF02504">
    <property type="entry name" value="FA_synthesis"/>
    <property type="match status" value="1"/>
</dbReference>
<feature type="non-terminal residue" evidence="11">
    <location>
        <position position="1"/>
    </location>
</feature>
<evidence type="ECO:0000256" key="1">
    <source>
        <dbReference type="ARBA" id="ARBA00001232"/>
    </source>
</evidence>
<evidence type="ECO:0000256" key="9">
    <source>
        <dbReference type="ARBA" id="ARBA00024069"/>
    </source>
</evidence>
<dbReference type="Gene3D" id="3.40.718.10">
    <property type="entry name" value="Isopropylmalate Dehydrogenase"/>
    <property type="match status" value="1"/>
</dbReference>
<dbReference type="GO" id="GO:0005737">
    <property type="term" value="C:cytoplasm"/>
    <property type="evidence" value="ECO:0007669"/>
    <property type="project" value="UniProtKB-SubCell"/>
</dbReference>
<comment type="subunit">
    <text evidence="10">Homodimer. Probably interacts with PlsY.</text>
</comment>
<dbReference type="HAMAP" id="MF_00019">
    <property type="entry name" value="PlsX"/>
    <property type="match status" value="1"/>
</dbReference>
<dbReference type="SUPFAM" id="SSF53659">
    <property type="entry name" value="Isocitrate/Isopropylmalate dehydrogenase-like"/>
    <property type="match status" value="1"/>
</dbReference>
<dbReference type="EMBL" id="BARS01049882">
    <property type="protein sequence ID" value="GAG37754.1"/>
    <property type="molecule type" value="Genomic_DNA"/>
</dbReference>
<comment type="caution">
    <text evidence="11">The sequence shown here is derived from an EMBL/GenBank/DDBJ whole genome shotgun (WGS) entry which is preliminary data.</text>
</comment>
<proteinExistence type="inferred from homology"/>
<gene>
    <name evidence="11" type="ORF">S01H1_74546</name>
</gene>
<keyword evidence="7" id="KW-0594">Phospholipid biosynthesis</keyword>
<reference evidence="11" key="1">
    <citation type="journal article" date="2014" name="Front. Microbiol.">
        <title>High frequency of phylogenetically diverse reductive dehalogenase-homologous genes in deep subseafloor sedimentary metagenomes.</title>
        <authorList>
            <person name="Kawai M."/>
            <person name="Futagami T."/>
            <person name="Toyoda A."/>
            <person name="Takaki Y."/>
            <person name="Nishi S."/>
            <person name="Hori S."/>
            <person name="Arai W."/>
            <person name="Tsubouchi T."/>
            <person name="Morono Y."/>
            <person name="Uchiyama I."/>
            <person name="Ito T."/>
            <person name="Fujiyama A."/>
            <person name="Inagaki F."/>
            <person name="Takami H."/>
        </authorList>
    </citation>
    <scope>NUCLEOTIDE SEQUENCE</scope>
    <source>
        <strain evidence="11">Expedition CK06-06</strain>
    </source>
</reference>
<accession>X0X3E4</accession>
<comment type="catalytic activity">
    <reaction evidence="1">
        <text>a fatty acyl-[ACP] + phosphate = an acyl phosphate + holo-[ACP]</text>
        <dbReference type="Rhea" id="RHEA:42292"/>
        <dbReference type="Rhea" id="RHEA-COMP:9685"/>
        <dbReference type="Rhea" id="RHEA-COMP:14125"/>
        <dbReference type="ChEBI" id="CHEBI:43474"/>
        <dbReference type="ChEBI" id="CHEBI:59918"/>
        <dbReference type="ChEBI" id="CHEBI:64479"/>
        <dbReference type="ChEBI" id="CHEBI:138651"/>
        <dbReference type="EC" id="2.3.1.274"/>
    </reaction>
</comment>
<evidence type="ECO:0000256" key="2">
    <source>
        <dbReference type="ARBA" id="ARBA00004496"/>
    </source>
</evidence>
<evidence type="ECO:0000256" key="5">
    <source>
        <dbReference type="ARBA" id="ARBA00022679"/>
    </source>
</evidence>
<dbReference type="InterPro" id="IPR003664">
    <property type="entry name" value="FA_synthesis"/>
</dbReference>
<feature type="non-terminal residue" evidence="11">
    <location>
        <position position="240"/>
    </location>
</feature>
<evidence type="ECO:0000256" key="8">
    <source>
        <dbReference type="ARBA" id="ARBA00023264"/>
    </source>
</evidence>
<evidence type="ECO:0000256" key="6">
    <source>
        <dbReference type="ARBA" id="ARBA00023098"/>
    </source>
</evidence>
<dbReference type="GO" id="GO:0008654">
    <property type="term" value="P:phospholipid biosynthetic process"/>
    <property type="evidence" value="ECO:0007669"/>
    <property type="project" value="UniProtKB-KW"/>
</dbReference>
<evidence type="ECO:0000256" key="4">
    <source>
        <dbReference type="ARBA" id="ARBA00022516"/>
    </source>
</evidence>
<keyword evidence="8" id="KW-1208">Phospholipid metabolism</keyword>
<dbReference type="NCBIfam" id="TIGR00182">
    <property type="entry name" value="plsX"/>
    <property type="match status" value="1"/>
</dbReference>
<protein>
    <recommendedName>
        <fullName evidence="9">phosphate acyltransferase</fullName>
        <ecNumber evidence="9">2.3.1.274</ecNumber>
    </recommendedName>
</protein>
<sequence length="240" mass="25504">YHIILVGKRDVLNAELAKHNVSKGIIEIHDAPQIVGMGESPVASIRSKKNSSISVAVRLVKEKKADAFVSAGNTGAVVCAATFTLGLLSGIERPGISVVFPTSNGTNAMMIDVGANIDPKPAHLFQYGLMADAYSRYILGKPNPAVGLLSIGEEASKGTDFVKETHKMLNKSQLNFIGNMEGRDIFTGKCDVVVCDGFAGNIALKITESLAGAVSTLLKRELSRNIVTKVGAVLCWSTFR</sequence>
<dbReference type="GO" id="GO:0006633">
    <property type="term" value="P:fatty acid biosynthetic process"/>
    <property type="evidence" value="ECO:0007669"/>
    <property type="project" value="InterPro"/>
</dbReference>
<keyword evidence="6" id="KW-0443">Lipid metabolism</keyword>
<dbReference type="AlphaFoldDB" id="X0X3E4"/>
<comment type="subcellular location">
    <subcellularLocation>
        <location evidence="2">Cytoplasm</location>
    </subcellularLocation>
</comment>
<dbReference type="PANTHER" id="PTHR30100:SF1">
    <property type="entry name" value="PHOSPHATE ACYLTRANSFERASE"/>
    <property type="match status" value="1"/>
</dbReference>
<evidence type="ECO:0000256" key="10">
    <source>
        <dbReference type="ARBA" id="ARBA00046608"/>
    </source>
</evidence>
<dbReference type="GO" id="GO:0043811">
    <property type="term" value="F:phosphate:acyl-[acyl carrier protein] acyltransferase activity"/>
    <property type="evidence" value="ECO:0007669"/>
    <property type="project" value="UniProtKB-EC"/>
</dbReference>
<keyword evidence="3" id="KW-0963">Cytoplasm</keyword>